<accession>U4L1W6</accession>
<keyword evidence="2" id="KW-1185">Reference proteome</keyword>
<sequence length="117" mass="13416">MYKGFKQLFSNAEVRSQFERRRKAALQLRTSRLSTNDDARLKHHDAGRLSSNMEAVMVCFCAFETSYKLPEVHAHDTEVEVLVSDLNPTLPASFHGRIGREMSEKTISSTVFLRFHV</sequence>
<dbReference type="Proteomes" id="UP000018144">
    <property type="component" value="Unassembled WGS sequence"/>
</dbReference>
<evidence type="ECO:0000313" key="1">
    <source>
        <dbReference type="EMBL" id="CCX08616.1"/>
    </source>
</evidence>
<proteinExistence type="predicted"/>
<gene>
    <name evidence="1" type="ORF">PCON_08209</name>
</gene>
<name>U4L1W6_PYROM</name>
<evidence type="ECO:0000313" key="2">
    <source>
        <dbReference type="Proteomes" id="UP000018144"/>
    </source>
</evidence>
<reference evidence="1 2" key="1">
    <citation type="journal article" date="2013" name="PLoS Genet.">
        <title>The genome and development-dependent transcriptomes of Pyronema confluens: a window into fungal evolution.</title>
        <authorList>
            <person name="Traeger S."/>
            <person name="Altegoer F."/>
            <person name="Freitag M."/>
            <person name="Gabaldon T."/>
            <person name="Kempken F."/>
            <person name="Kumar A."/>
            <person name="Marcet-Houben M."/>
            <person name="Poggeler S."/>
            <person name="Stajich J.E."/>
            <person name="Nowrousian M."/>
        </authorList>
    </citation>
    <scope>NUCLEOTIDE SEQUENCE [LARGE SCALE GENOMIC DNA]</scope>
    <source>
        <strain evidence="2">CBS 100304</strain>
        <tissue evidence="1">Vegetative mycelium</tissue>
    </source>
</reference>
<dbReference type="AlphaFoldDB" id="U4L1W6"/>
<protein>
    <submittedName>
        <fullName evidence="1">Uncharacterized protein</fullName>
    </submittedName>
</protein>
<dbReference type="EMBL" id="HF935425">
    <property type="protein sequence ID" value="CCX08616.1"/>
    <property type="molecule type" value="Genomic_DNA"/>
</dbReference>
<organism evidence="1 2">
    <name type="scientific">Pyronema omphalodes (strain CBS 100304)</name>
    <name type="common">Pyronema confluens</name>
    <dbReference type="NCBI Taxonomy" id="1076935"/>
    <lineage>
        <taxon>Eukaryota</taxon>
        <taxon>Fungi</taxon>
        <taxon>Dikarya</taxon>
        <taxon>Ascomycota</taxon>
        <taxon>Pezizomycotina</taxon>
        <taxon>Pezizomycetes</taxon>
        <taxon>Pezizales</taxon>
        <taxon>Pyronemataceae</taxon>
        <taxon>Pyronema</taxon>
    </lineage>
</organism>